<evidence type="ECO:0000313" key="3">
    <source>
        <dbReference type="Proteomes" id="UP000247696"/>
    </source>
</evidence>
<dbReference type="AlphaFoldDB" id="A0A2Z3YYY0"/>
<protein>
    <submittedName>
        <fullName evidence="2">Uncharacterized protein</fullName>
    </submittedName>
</protein>
<gene>
    <name evidence="2" type="ORF">Csp1_25490</name>
</gene>
<proteinExistence type="predicted"/>
<feature type="compositionally biased region" description="Low complexity" evidence="1">
    <location>
        <begin position="125"/>
        <end position="143"/>
    </location>
</feature>
<dbReference type="OrthoDB" id="4424402at2"/>
<evidence type="ECO:0000256" key="1">
    <source>
        <dbReference type="SAM" id="MobiDB-lite"/>
    </source>
</evidence>
<dbReference type="RefSeq" id="WP_110482637.1">
    <property type="nucleotide sequence ID" value="NZ_CP024988.1"/>
</dbReference>
<organism evidence="2 3">
    <name type="scientific">Corynebacterium provencense</name>
    <dbReference type="NCBI Taxonomy" id="1737425"/>
    <lineage>
        <taxon>Bacteria</taxon>
        <taxon>Bacillati</taxon>
        <taxon>Actinomycetota</taxon>
        <taxon>Actinomycetes</taxon>
        <taxon>Mycobacteriales</taxon>
        <taxon>Corynebacteriaceae</taxon>
        <taxon>Corynebacterium</taxon>
    </lineage>
</organism>
<sequence length="216" mass="23183">MGVFGTLRRRRLEKKAAFKAAKVQARETARATAKQDRAREKYLRRTAGKIRTLEARSAKRQDRRDLETAKALVARAKSRTVTPGKILGWVGAARVLVPVAAPLAYRALTTLVQRSGSNGVGPLSGATTDGLGAAGTDPTGPGAVQRARIADLRNRIGARNVPDAVRKKISAKLSSLESTLDSVYARETGNDAQKTADAVTTELDQLDRQLAEVDRG</sequence>
<evidence type="ECO:0000313" key="2">
    <source>
        <dbReference type="EMBL" id="AWT27297.1"/>
    </source>
</evidence>
<dbReference type="Pfam" id="PF20079">
    <property type="entry name" value="DUF6474"/>
    <property type="match status" value="1"/>
</dbReference>
<dbReference type="KEGG" id="cpre:Csp1_25490"/>
<accession>A0A2Z3YYY0</accession>
<reference evidence="3" key="1">
    <citation type="submission" date="2017-11" db="EMBL/GenBank/DDBJ databases">
        <title>Otitis media/interna in a cat caused by the recently described species Corynebacterium provencense.</title>
        <authorList>
            <person name="Kittl S."/>
            <person name="Brodard I."/>
            <person name="Rychener L."/>
            <person name="Jores J."/>
            <person name="Roosje P."/>
            <person name="Gobeli Brawand S."/>
        </authorList>
    </citation>
    <scope>NUCLEOTIDE SEQUENCE [LARGE SCALE GENOMIC DNA]</scope>
    <source>
        <strain evidence="3">17KM38</strain>
    </source>
</reference>
<dbReference type="EMBL" id="CP024988">
    <property type="protein sequence ID" value="AWT27297.1"/>
    <property type="molecule type" value="Genomic_DNA"/>
</dbReference>
<feature type="region of interest" description="Disordered" evidence="1">
    <location>
        <begin position="116"/>
        <end position="143"/>
    </location>
</feature>
<dbReference type="InterPro" id="IPR045522">
    <property type="entry name" value="DUF6474"/>
</dbReference>
<dbReference type="Proteomes" id="UP000247696">
    <property type="component" value="Chromosome"/>
</dbReference>
<dbReference type="STRING" id="1737425.GCA_900049755_01345"/>
<name>A0A2Z3YYY0_9CORY</name>
<keyword evidence="3" id="KW-1185">Reference proteome</keyword>